<feature type="domain" description="Sodium/calcium exchanger membrane region" evidence="6">
    <location>
        <begin position="20"/>
        <end position="158"/>
    </location>
</feature>
<dbReference type="GO" id="GO:0005886">
    <property type="term" value="C:plasma membrane"/>
    <property type="evidence" value="ECO:0007669"/>
    <property type="project" value="TreeGrafter"/>
</dbReference>
<dbReference type="GO" id="GO:0006874">
    <property type="term" value="P:intracellular calcium ion homeostasis"/>
    <property type="evidence" value="ECO:0007669"/>
    <property type="project" value="TreeGrafter"/>
</dbReference>
<dbReference type="Gene3D" id="1.20.1420.30">
    <property type="entry name" value="NCX, central ion-binding region"/>
    <property type="match status" value="1"/>
</dbReference>
<evidence type="ECO:0000256" key="4">
    <source>
        <dbReference type="ARBA" id="ARBA00023136"/>
    </source>
</evidence>
<evidence type="ECO:0000256" key="1">
    <source>
        <dbReference type="ARBA" id="ARBA00004141"/>
    </source>
</evidence>
<dbReference type="InterPro" id="IPR004481">
    <property type="entry name" value="K/Na/Ca-exchanger"/>
</dbReference>
<feature type="transmembrane region" description="Helical" evidence="5">
    <location>
        <begin position="84"/>
        <end position="105"/>
    </location>
</feature>
<keyword evidence="4 5" id="KW-0472">Membrane</keyword>
<evidence type="ECO:0000256" key="3">
    <source>
        <dbReference type="ARBA" id="ARBA00022989"/>
    </source>
</evidence>
<dbReference type="GO" id="GO:0008273">
    <property type="term" value="F:calcium, potassium:sodium antiporter activity"/>
    <property type="evidence" value="ECO:0007669"/>
    <property type="project" value="TreeGrafter"/>
</dbReference>
<evidence type="ECO:0000256" key="5">
    <source>
        <dbReference type="SAM" id="Phobius"/>
    </source>
</evidence>
<accession>A0A0G0ZAL9</accession>
<dbReference type="Proteomes" id="UP000034320">
    <property type="component" value="Unassembled WGS sequence"/>
</dbReference>
<feature type="transmembrane region" description="Helical" evidence="5">
    <location>
        <begin position="290"/>
        <end position="309"/>
    </location>
</feature>
<dbReference type="GO" id="GO:0005262">
    <property type="term" value="F:calcium channel activity"/>
    <property type="evidence" value="ECO:0007669"/>
    <property type="project" value="TreeGrafter"/>
</dbReference>
<feature type="transmembrane region" description="Helical" evidence="5">
    <location>
        <begin position="52"/>
        <end position="72"/>
    </location>
</feature>
<feature type="transmembrane region" description="Helical" evidence="5">
    <location>
        <begin position="143"/>
        <end position="161"/>
    </location>
</feature>
<dbReference type="InterPro" id="IPR004837">
    <property type="entry name" value="NaCa_Exmemb"/>
</dbReference>
<sequence length="340" mass="37152">MSSDGIHGIFYIFKMVLFLLILFIITSILLISKGADWLTDSLVPIAAKLKTSNVSVALILVSMVVSLPEILVAVDAGLKGFPQISLGVIFGSIVCNIGLMVGLPAMIKPLSVSRNMIMRDGVFSIVIPILIFALSSGGTITRLHGFALLLLFIPYLSNVFLQEKHTEYNEEALKRDIEIELQLIGLDLGHIKAGWLSFSLGLILLLTGTYLFSEQLITLVNLFSLDPLLVGMTIGAFVPSIPNIAAAYKATRRGLTEVAVSETIGSNVFTLLVTTGIIAMISPIEMQANWLTFDIPVVMWISFLLFIYMISGRGISRKEGFVLFSSYIAILIAQVIFSFR</sequence>
<feature type="transmembrane region" description="Helical" evidence="5">
    <location>
        <begin position="321"/>
        <end position="339"/>
    </location>
</feature>
<dbReference type="Pfam" id="PF01699">
    <property type="entry name" value="Na_Ca_ex"/>
    <property type="match status" value="2"/>
</dbReference>
<feature type="transmembrane region" description="Helical" evidence="5">
    <location>
        <begin position="228"/>
        <end position="248"/>
    </location>
</feature>
<evidence type="ECO:0000259" key="6">
    <source>
        <dbReference type="Pfam" id="PF01699"/>
    </source>
</evidence>
<name>A0A0G0ZAL9_9BACT</name>
<dbReference type="PANTHER" id="PTHR10846">
    <property type="entry name" value="SODIUM/POTASSIUM/CALCIUM EXCHANGER"/>
    <property type="match status" value="1"/>
</dbReference>
<evidence type="ECO:0000313" key="7">
    <source>
        <dbReference type="EMBL" id="KKS45782.1"/>
    </source>
</evidence>
<dbReference type="PANTHER" id="PTHR10846:SF8">
    <property type="entry name" value="INNER MEMBRANE PROTEIN YRBG"/>
    <property type="match status" value="1"/>
</dbReference>
<keyword evidence="3 5" id="KW-1133">Transmembrane helix</keyword>
<dbReference type="InterPro" id="IPR044880">
    <property type="entry name" value="NCX_ion-bd_dom_sf"/>
</dbReference>
<dbReference type="EMBL" id="LCDD01000028">
    <property type="protein sequence ID" value="KKS45782.1"/>
    <property type="molecule type" value="Genomic_DNA"/>
</dbReference>
<feature type="transmembrane region" description="Helical" evidence="5">
    <location>
        <begin position="193"/>
        <end position="213"/>
    </location>
</feature>
<feature type="domain" description="Sodium/calcium exchanger membrane region" evidence="6">
    <location>
        <begin position="195"/>
        <end position="335"/>
    </location>
</feature>
<comment type="caution">
    <text evidence="7">The sequence shown here is derived from an EMBL/GenBank/DDBJ whole genome shotgun (WGS) entry which is preliminary data.</text>
</comment>
<evidence type="ECO:0000256" key="2">
    <source>
        <dbReference type="ARBA" id="ARBA00022692"/>
    </source>
</evidence>
<proteinExistence type="predicted"/>
<evidence type="ECO:0000313" key="8">
    <source>
        <dbReference type="Proteomes" id="UP000034320"/>
    </source>
</evidence>
<reference evidence="7 8" key="1">
    <citation type="journal article" date="2015" name="Nature">
        <title>rRNA introns, odd ribosomes, and small enigmatic genomes across a large radiation of phyla.</title>
        <authorList>
            <person name="Brown C.T."/>
            <person name="Hug L.A."/>
            <person name="Thomas B.C."/>
            <person name="Sharon I."/>
            <person name="Castelle C.J."/>
            <person name="Singh A."/>
            <person name="Wilkins M.J."/>
            <person name="Williams K.H."/>
            <person name="Banfield J.F."/>
        </authorList>
    </citation>
    <scope>NUCLEOTIDE SEQUENCE [LARGE SCALE GENOMIC DNA]</scope>
</reference>
<keyword evidence="2 5" id="KW-0812">Transmembrane</keyword>
<feature type="transmembrane region" description="Helical" evidence="5">
    <location>
        <begin position="268"/>
        <end position="284"/>
    </location>
</feature>
<feature type="transmembrane region" description="Helical" evidence="5">
    <location>
        <begin position="117"/>
        <end position="137"/>
    </location>
</feature>
<feature type="transmembrane region" description="Helical" evidence="5">
    <location>
        <begin position="6"/>
        <end position="31"/>
    </location>
</feature>
<dbReference type="AlphaFoldDB" id="A0A0G0ZAL9"/>
<organism evidence="7 8">
    <name type="scientific">Candidatus Gottesmanbacteria bacterium GW2011_GWA2_42_18</name>
    <dbReference type="NCBI Taxonomy" id="1618442"/>
    <lineage>
        <taxon>Bacteria</taxon>
        <taxon>Candidatus Gottesmaniibacteriota</taxon>
    </lineage>
</organism>
<protein>
    <submittedName>
        <fullName evidence="7">K+dependent na+ exchanger related-protein</fullName>
    </submittedName>
</protein>
<gene>
    <name evidence="7" type="ORF">UV09_C0028G0002</name>
</gene>
<comment type="subcellular location">
    <subcellularLocation>
        <location evidence="1">Membrane</location>
        <topology evidence="1">Multi-pass membrane protein</topology>
    </subcellularLocation>
</comment>